<protein>
    <submittedName>
        <fullName evidence="1">HsdM</fullName>
    </submittedName>
</protein>
<comment type="caution">
    <text evidence="1">The sequence shown here is derived from an EMBL/GenBank/DDBJ whole genome shotgun (WGS) entry which is preliminary data.</text>
</comment>
<dbReference type="PATRIC" id="fig|1268236.3.peg.2811"/>
<reference evidence="1 2" key="1">
    <citation type="journal article" date="2013" name="Genome Announc.">
        <title>Draft Genome Sequence of Aeromonas molluscorum Strain 848TT, Isolated from Bivalve Molluscs.</title>
        <authorList>
            <person name="Spataro N."/>
            <person name="Farfan M."/>
            <person name="Albarral V."/>
            <person name="Sanglas A."/>
            <person name="Loren J.G."/>
            <person name="Fuste M.C."/>
            <person name="Bosch E."/>
        </authorList>
    </citation>
    <scope>NUCLEOTIDE SEQUENCE [LARGE SCALE GENOMIC DNA]</scope>
    <source>
        <strain evidence="1 2">848</strain>
    </source>
</reference>
<sequence length="64" mass="6939">MIYFSATTMGFYDTEIHASTAIPKDAKEITKATRDSMVKGQAKAILAADENGYPILQDPLASET</sequence>
<gene>
    <name evidence="1" type="ORF">G113_14305</name>
</gene>
<evidence type="ECO:0000313" key="1">
    <source>
        <dbReference type="EMBL" id="EOD54457.1"/>
    </source>
</evidence>
<dbReference type="EMBL" id="AQGQ01000106">
    <property type="protein sequence ID" value="EOD54457.1"/>
    <property type="molecule type" value="Genomic_DNA"/>
</dbReference>
<dbReference type="Proteomes" id="UP000013526">
    <property type="component" value="Unassembled WGS sequence"/>
</dbReference>
<organism evidence="1 2">
    <name type="scientific">Aeromonas molluscorum 848</name>
    <dbReference type="NCBI Taxonomy" id="1268236"/>
    <lineage>
        <taxon>Bacteria</taxon>
        <taxon>Pseudomonadati</taxon>
        <taxon>Pseudomonadota</taxon>
        <taxon>Gammaproteobacteria</taxon>
        <taxon>Aeromonadales</taxon>
        <taxon>Aeromonadaceae</taxon>
        <taxon>Aeromonas</taxon>
    </lineage>
</organism>
<dbReference type="OrthoDB" id="8596093at2"/>
<keyword evidence="2" id="KW-1185">Reference proteome</keyword>
<dbReference type="AlphaFoldDB" id="R1F3P1"/>
<name>R1F3P1_9GAMM</name>
<accession>R1F3P1</accession>
<proteinExistence type="predicted"/>
<evidence type="ECO:0000313" key="2">
    <source>
        <dbReference type="Proteomes" id="UP000013526"/>
    </source>
</evidence>
<dbReference type="RefSeq" id="WP_005904687.1">
    <property type="nucleotide sequence ID" value="NZ_AQGQ01000106.1"/>
</dbReference>